<dbReference type="KEGG" id="lbc:LACBIDRAFT_300281"/>
<dbReference type="AlphaFoldDB" id="B0DGD8"/>
<dbReference type="RefSeq" id="XP_001890761.1">
    <property type="nucleotide sequence ID" value="XM_001890726.1"/>
</dbReference>
<sequence>MASSLYSRDRHGTFRMHRGNPWIFRFMDDWIHGYLDPWILDELLPGQGDLYLRILEECQSCKRHVLRAS</sequence>
<keyword evidence="3" id="KW-1185">Reference proteome</keyword>
<dbReference type="KEGG" id="lbc:LACBIDRAFT_298837"/>
<dbReference type="GeneID" id="6078720"/>
<evidence type="ECO:0000313" key="1">
    <source>
        <dbReference type="EMBL" id="EDQ98585.1"/>
    </source>
</evidence>
<name>B0DGD8_LACBS</name>
<organism evidence="3">
    <name type="scientific">Laccaria bicolor (strain S238N-H82 / ATCC MYA-4686)</name>
    <name type="common">Bicoloured deceiver</name>
    <name type="synonym">Laccaria laccata var. bicolor</name>
    <dbReference type="NCBI Taxonomy" id="486041"/>
    <lineage>
        <taxon>Eukaryota</taxon>
        <taxon>Fungi</taxon>
        <taxon>Dikarya</taxon>
        <taxon>Basidiomycota</taxon>
        <taxon>Agaricomycotina</taxon>
        <taxon>Agaricomycetes</taxon>
        <taxon>Agaricomycetidae</taxon>
        <taxon>Agaricales</taxon>
        <taxon>Agaricineae</taxon>
        <taxon>Hydnangiaceae</taxon>
        <taxon>Laccaria</taxon>
    </lineage>
</organism>
<protein>
    <submittedName>
        <fullName evidence="2">Predicted protein</fullName>
    </submittedName>
</protein>
<accession>B0DGD8</accession>
<evidence type="ECO:0000313" key="2">
    <source>
        <dbReference type="EMBL" id="EDR06132.1"/>
    </source>
</evidence>
<dbReference type="GeneID" id="6086414"/>
<dbReference type="Proteomes" id="UP000001194">
    <property type="component" value="Unassembled WGS sequence"/>
</dbReference>
<dbReference type="HOGENOM" id="CLU_2776351_0_0_1"/>
<evidence type="ECO:0000313" key="3">
    <source>
        <dbReference type="Proteomes" id="UP000001194"/>
    </source>
</evidence>
<dbReference type="EMBL" id="DS547236">
    <property type="protein sequence ID" value="EDQ98585.1"/>
    <property type="molecule type" value="Genomic_DNA"/>
</dbReference>
<reference evidence="2 3" key="1">
    <citation type="journal article" date="2008" name="Nature">
        <title>The genome of Laccaria bicolor provides insights into mycorrhizal symbiosis.</title>
        <authorList>
            <person name="Martin F."/>
            <person name="Aerts A."/>
            <person name="Ahren D."/>
            <person name="Brun A."/>
            <person name="Danchin E.G.J."/>
            <person name="Duchaussoy F."/>
            <person name="Gibon J."/>
            <person name="Kohler A."/>
            <person name="Lindquist E."/>
            <person name="Pereda V."/>
            <person name="Salamov A."/>
            <person name="Shapiro H.J."/>
            <person name="Wuyts J."/>
            <person name="Blaudez D."/>
            <person name="Buee M."/>
            <person name="Brokstein P."/>
            <person name="Canbaeck B."/>
            <person name="Cohen D."/>
            <person name="Courty P.E."/>
            <person name="Coutinho P.M."/>
            <person name="Delaruelle C."/>
            <person name="Detter J.C."/>
            <person name="Deveau A."/>
            <person name="DiFazio S."/>
            <person name="Duplessis S."/>
            <person name="Fraissinet-Tachet L."/>
            <person name="Lucic E."/>
            <person name="Frey-Klett P."/>
            <person name="Fourrey C."/>
            <person name="Feussner I."/>
            <person name="Gay G."/>
            <person name="Grimwood J."/>
            <person name="Hoegger P.J."/>
            <person name="Jain P."/>
            <person name="Kilaru S."/>
            <person name="Labbe J."/>
            <person name="Lin Y.C."/>
            <person name="Legue V."/>
            <person name="Le Tacon F."/>
            <person name="Marmeisse R."/>
            <person name="Melayah D."/>
            <person name="Montanini B."/>
            <person name="Muratet M."/>
            <person name="Nehls U."/>
            <person name="Niculita-Hirzel H."/>
            <person name="Oudot-Le Secq M.P."/>
            <person name="Peter M."/>
            <person name="Quesneville H."/>
            <person name="Rajashekar B."/>
            <person name="Reich M."/>
            <person name="Rouhier N."/>
            <person name="Schmutz J."/>
            <person name="Yin T."/>
            <person name="Chalot M."/>
            <person name="Henrissat B."/>
            <person name="Kuees U."/>
            <person name="Lucas S."/>
            <person name="Van de Peer Y."/>
            <person name="Podila G.K."/>
            <person name="Polle A."/>
            <person name="Pukkila P.J."/>
            <person name="Richardson P.M."/>
            <person name="Rouze P."/>
            <person name="Sanders I.R."/>
            <person name="Stajich J.E."/>
            <person name="Tunlid A."/>
            <person name="Tuskan G."/>
            <person name="Grigoriev I.V."/>
        </authorList>
    </citation>
    <scope>NUCLEOTIDE SEQUENCE [LARGE SCALE GENOMIC DNA]</scope>
    <source>
        <strain evidence="3">S238N-H82 / ATCC MYA-4686</strain>
    </source>
</reference>
<proteinExistence type="predicted"/>
<dbReference type="RefSeq" id="XP_001882993.1">
    <property type="nucleotide sequence ID" value="XM_001882958.1"/>
</dbReference>
<dbReference type="EMBL" id="DS547109">
    <property type="protein sequence ID" value="EDR06132.1"/>
    <property type="molecule type" value="Genomic_DNA"/>
</dbReference>
<dbReference type="InParanoid" id="B0DGD8"/>
<gene>
    <name evidence="1" type="ORF">LACBIDRAFT_298837</name>
    <name evidence="2" type="ORF">LACBIDRAFT_300281</name>
</gene>